<keyword evidence="2" id="KW-1185">Reference proteome</keyword>
<comment type="caution">
    <text evidence="1">The sequence shown here is derived from an EMBL/GenBank/DDBJ whole genome shotgun (WGS) entry which is preliminary data.</text>
</comment>
<evidence type="ECO:0000313" key="2">
    <source>
        <dbReference type="Proteomes" id="UP000326939"/>
    </source>
</evidence>
<sequence length="436" mass="49115">MLKKGRLNLPDMLGSLVSGFDEKEMKNGGLRPVLEPGEELEIMEPNGIELGHKENEYGFDELVNDTDLDKEGAFRTRKRPHKDGTGRISVMEVIAADEKRSDIEYELSQKEIYLEKVKRIGSMGLPDGGGLRATAWKLQKVLFSTLYKSINSLKEALALMLEIREHYHLTSTVTYTANALLLGYLSPSHDLWEKELTENRQKYVKLKEELLLSPFQCSNQNIESRQSEYTRVKEDAMISAELSGECDDAGPLKRQGISHGDHPLSIVKASAWHHYFKHIEIAEQIDRDLLRTHPDLKFFSGESSFSKKNRCTPIILVLLDENLSFLSNPQPRDEINLLRELFSEVGDLKRYSVHYDRSGRSEVINQFIYFLSRRPVVLLAGFGGSIGGSVREGDCASHSGGLVDFRRFKASMPAASAAQCEQFLCAVGVRVLEAGF</sequence>
<dbReference type="InterPro" id="IPR035969">
    <property type="entry name" value="Rab-GAP_TBC_sf"/>
</dbReference>
<dbReference type="Proteomes" id="UP000326939">
    <property type="component" value="Chromosome 6"/>
</dbReference>
<dbReference type="EMBL" id="VDCV01000006">
    <property type="protein sequence ID" value="KAB5553314.1"/>
    <property type="molecule type" value="Genomic_DNA"/>
</dbReference>
<gene>
    <name evidence="1" type="ORF">DKX38_010625</name>
</gene>
<evidence type="ECO:0000313" key="1">
    <source>
        <dbReference type="EMBL" id="KAB5553314.1"/>
    </source>
</evidence>
<dbReference type="SUPFAM" id="SSF47923">
    <property type="entry name" value="Ypt/Rab-GAP domain of gyp1p"/>
    <property type="match status" value="1"/>
</dbReference>
<name>A0A5N5MDP6_9ROSI</name>
<dbReference type="AlphaFoldDB" id="A0A5N5MDP6"/>
<reference evidence="2" key="1">
    <citation type="journal article" date="2019" name="Gigascience">
        <title>De novo genome assembly of the endangered Acer yangbiense, a plant species with extremely small populations endemic to Yunnan Province, China.</title>
        <authorList>
            <person name="Yang J."/>
            <person name="Wariss H.M."/>
            <person name="Tao L."/>
            <person name="Zhang R."/>
            <person name="Yun Q."/>
            <person name="Hollingsworth P."/>
            <person name="Dao Z."/>
            <person name="Luo G."/>
            <person name="Guo H."/>
            <person name="Ma Y."/>
            <person name="Sun W."/>
        </authorList>
    </citation>
    <scope>NUCLEOTIDE SEQUENCE [LARGE SCALE GENOMIC DNA]</scope>
    <source>
        <strain evidence="2">cv. br00</strain>
    </source>
</reference>
<proteinExistence type="predicted"/>
<accession>A0A5N5MDP6</accession>
<protein>
    <submittedName>
        <fullName evidence="1">Uncharacterized protein</fullName>
    </submittedName>
</protein>
<organism evidence="1 2">
    <name type="scientific">Salix brachista</name>
    <dbReference type="NCBI Taxonomy" id="2182728"/>
    <lineage>
        <taxon>Eukaryota</taxon>
        <taxon>Viridiplantae</taxon>
        <taxon>Streptophyta</taxon>
        <taxon>Embryophyta</taxon>
        <taxon>Tracheophyta</taxon>
        <taxon>Spermatophyta</taxon>
        <taxon>Magnoliopsida</taxon>
        <taxon>eudicotyledons</taxon>
        <taxon>Gunneridae</taxon>
        <taxon>Pentapetalae</taxon>
        <taxon>rosids</taxon>
        <taxon>fabids</taxon>
        <taxon>Malpighiales</taxon>
        <taxon>Salicaceae</taxon>
        <taxon>Saliceae</taxon>
        <taxon>Salix</taxon>
    </lineage>
</organism>